<sequence>MTVERMSTSDPKGPLRADDITKDSAVISWKEPEDDGGSPITGYIVEKQEDGGRWVPVSENILAVKQTGTQLKVGKLNEGHEYKFRSRDSIVAKNPFDEPDPPTDVTPVDWDKDHVDLAWKAPANDGGAPIEKYIVEKKDKYGDWVECAVVPGDQTKATAPNLTPGETYQFRVKAVNKAGPSKPSQATGPVVAKARRQAPKINLDGLTDLRVKAGTPIKIDVSFEGAPAPTATWKIGDKPAAGDDRAEVKSTPSTSSLVIPACRRGDSGQYFITVENEFGKDTAKCNVTVLDVPEAPKGPMKIGDIHKEGCTLQWKPPEDDGGSDILHYVVEKMDTTRGTWQEVGQFPDCEAKVTKLQPGKEPTSRSSRRNRFDVPDAPEKPEVTDWDKDRIDIKWNPPANNGGSPIKGYIVEKKEKGSAMWVEAGRPTGTAFSATNLKPGVEYELRVKAINEAGGVETVGSIRFPDH</sequence>
<dbReference type="SMART" id="SM00409">
    <property type="entry name" value="IG"/>
    <property type="match status" value="1"/>
</dbReference>
<feature type="domain" description="Fibronectin type-III" evidence="5">
    <location>
        <begin position="101"/>
        <end position="195"/>
    </location>
</feature>
<dbReference type="PANTHER" id="PTHR14340:SF9">
    <property type="entry name" value="FIBRONECTIN TYPE-III DOMAIN-CONTAINING PROTEIN"/>
    <property type="match status" value="1"/>
</dbReference>
<dbReference type="SMART" id="SM00060">
    <property type="entry name" value="FN3"/>
    <property type="match status" value="4"/>
</dbReference>
<dbReference type="InterPro" id="IPR036116">
    <property type="entry name" value="FN3_sf"/>
</dbReference>
<dbReference type="Pfam" id="PF00041">
    <property type="entry name" value="fn3"/>
    <property type="match status" value="3"/>
</dbReference>
<proteinExistence type="predicted"/>
<name>A0AAF3FN81_9BILA</name>
<feature type="region of interest" description="Disordered" evidence="3">
    <location>
        <begin position="1"/>
        <end position="43"/>
    </location>
</feature>
<dbReference type="Gene3D" id="2.60.40.10">
    <property type="entry name" value="Immunoglobulins"/>
    <property type="match status" value="5"/>
</dbReference>
<dbReference type="CDD" id="cd05748">
    <property type="entry name" value="Ig_Titin_like"/>
    <property type="match status" value="1"/>
</dbReference>
<dbReference type="WBParaSite" id="MBELARI_LOCUS8204">
    <property type="protein sequence ID" value="MBELARI_LOCUS8204"/>
    <property type="gene ID" value="MBELARI_LOCUS8204"/>
</dbReference>
<dbReference type="FunFam" id="2.60.40.10:FF:000051">
    <property type="entry name" value="Uncharacterized protein, isoform J"/>
    <property type="match status" value="1"/>
</dbReference>
<dbReference type="PRINTS" id="PR00014">
    <property type="entry name" value="FNTYPEIII"/>
</dbReference>
<dbReference type="InterPro" id="IPR007110">
    <property type="entry name" value="Ig-like_dom"/>
</dbReference>
<feature type="domain" description="Fibronectin type-III" evidence="5">
    <location>
        <begin position="11"/>
        <end position="100"/>
    </location>
</feature>
<dbReference type="InterPro" id="IPR003599">
    <property type="entry name" value="Ig_sub"/>
</dbReference>
<evidence type="ECO:0000256" key="1">
    <source>
        <dbReference type="ARBA" id="ARBA00022737"/>
    </source>
</evidence>
<reference evidence="7" key="1">
    <citation type="submission" date="2024-02" db="UniProtKB">
        <authorList>
            <consortium name="WormBaseParasite"/>
        </authorList>
    </citation>
    <scope>IDENTIFICATION</scope>
</reference>
<dbReference type="PROSITE" id="PS50835">
    <property type="entry name" value="IG_LIKE"/>
    <property type="match status" value="1"/>
</dbReference>
<evidence type="ECO:0008006" key="8">
    <source>
        <dbReference type="Google" id="ProtNLM"/>
    </source>
</evidence>
<evidence type="ECO:0000313" key="7">
    <source>
        <dbReference type="WBParaSite" id="MBELARI_LOCUS8204"/>
    </source>
</evidence>
<organism evidence="6 7">
    <name type="scientific">Mesorhabditis belari</name>
    <dbReference type="NCBI Taxonomy" id="2138241"/>
    <lineage>
        <taxon>Eukaryota</taxon>
        <taxon>Metazoa</taxon>
        <taxon>Ecdysozoa</taxon>
        <taxon>Nematoda</taxon>
        <taxon>Chromadorea</taxon>
        <taxon>Rhabditida</taxon>
        <taxon>Rhabditina</taxon>
        <taxon>Rhabditomorpha</taxon>
        <taxon>Rhabditoidea</taxon>
        <taxon>Rhabditidae</taxon>
        <taxon>Mesorhabditinae</taxon>
        <taxon>Mesorhabditis</taxon>
    </lineage>
</organism>
<dbReference type="GO" id="GO:0030017">
    <property type="term" value="C:sarcomere"/>
    <property type="evidence" value="ECO:0007669"/>
    <property type="project" value="UniProtKB-ARBA"/>
</dbReference>
<feature type="domain" description="Fibronectin type-III" evidence="5">
    <location>
        <begin position="377"/>
        <end position="467"/>
    </location>
</feature>
<keyword evidence="2" id="KW-0393">Immunoglobulin domain</keyword>
<dbReference type="InterPro" id="IPR013098">
    <property type="entry name" value="Ig_I-set"/>
</dbReference>
<evidence type="ECO:0000259" key="5">
    <source>
        <dbReference type="PROSITE" id="PS50853"/>
    </source>
</evidence>
<dbReference type="Pfam" id="PF07679">
    <property type="entry name" value="I-set"/>
    <property type="match status" value="1"/>
</dbReference>
<protein>
    <recommendedName>
        <fullName evidence="8">Twitchin</fullName>
    </recommendedName>
</protein>
<dbReference type="FunFam" id="2.60.40.10:FF:000056">
    <property type="entry name" value="twitchin isoform X4"/>
    <property type="match status" value="2"/>
</dbReference>
<feature type="domain" description="Ig-like" evidence="4">
    <location>
        <begin position="199"/>
        <end position="288"/>
    </location>
</feature>
<feature type="compositionally biased region" description="Basic and acidic residues" evidence="3">
    <location>
        <begin position="370"/>
        <end position="385"/>
    </location>
</feature>
<feature type="compositionally biased region" description="Polar residues" evidence="3">
    <location>
        <begin position="1"/>
        <end position="10"/>
    </location>
</feature>
<dbReference type="PROSITE" id="PS50853">
    <property type="entry name" value="FN3"/>
    <property type="match status" value="3"/>
</dbReference>
<evidence type="ECO:0000256" key="2">
    <source>
        <dbReference type="ARBA" id="ARBA00023319"/>
    </source>
</evidence>
<dbReference type="InterPro" id="IPR036179">
    <property type="entry name" value="Ig-like_dom_sf"/>
</dbReference>
<evidence type="ECO:0000259" key="4">
    <source>
        <dbReference type="PROSITE" id="PS50835"/>
    </source>
</evidence>
<dbReference type="SUPFAM" id="SSF48726">
    <property type="entry name" value="Immunoglobulin"/>
    <property type="match status" value="1"/>
</dbReference>
<dbReference type="AlphaFoldDB" id="A0AAF3FN81"/>
<accession>A0AAF3FN81</accession>
<dbReference type="InterPro" id="IPR013783">
    <property type="entry name" value="Ig-like_fold"/>
</dbReference>
<keyword evidence="6" id="KW-1185">Reference proteome</keyword>
<dbReference type="PANTHER" id="PTHR14340">
    <property type="entry name" value="MICROFIBRIL-ASSOCIATED GLYCOPROTEIN 3"/>
    <property type="match status" value="1"/>
</dbReference>
<evidence type="ECO:0000256" key="3">
    <source>
        <dbReference type="SAM" id="MobiDB-lite"/>
    </source>
</evidence>
<dbReference type="CDD" id="cd00063">
    <property type="entry name" value="FN3"/>
    <property type="match status" value="4"/>
</dbReference>
<feature type="compositionally biased region" description="Basic and acidic residues" evidence="3">
    <location>
        <begin position="13"/>
        <end position="22"/>
    </location>
</feature>
<dbReference type="Proteomes" id="UP000887575">
    <property type="component" value="Unassembled WGS sequence"/>
</dbReference>
<dbReference type="InterPro" id="IPR003961">
    <property type="entry name" value="FN3_dom"/>
</dbReference>
<keyword evidence="1" id="KW-0677">Repeat</keyword>
<evidence type="ECO:0000313" key="6">
    <source>
        <dbReference type="Proteomes" id="UP000887575"/>
    </source>
</evidence>
<dbReference type="SUPFAM" id="SSF49265">
    <property type="entry name" value="Fibronectin type III"/>
    <property type="match status" value="2"/>
</dbReference>
<feature type="region of interest" description="Disordered" evidence="3">
    <location>
        <begin position="354"/>
        <end position="385"/>
    </location>
</feature>